<dbReference type="EMBL" id="JACVVK020000083">
    <property type="protein sequence ID" value="KAK7494438.1"/>
    <property type="molecule type" value="Genomic_DNA"/>
</dbReference>
<evidence type="ECO:0000313" key="1">
    <source>
        <dbReference type="EMBL" id="KAK7494438.1"/>
    </source>
</evidence>
<evidence type="ECO:0000313" key="2">
    <source>
        <dbReference type="Proteomes" id="UP001519460"/>
    </source>
</evidence>
<reference evidence="1 2" key="1">
    <citation type="journal article" date="2023" name="Sci. Data">
        <title>Genome assembly of the Korean intertidal mud-creeper Batillaria attramentaria.</title>
        <authorList>
            <person name="Patra A.K."/>
            <person name="Ho P.T."/>
            <person name="Jun S."/>
            <person name="Lee S.J."/>
            <person name="Kim Y."/>
            <person name="Won Y.J."/>
        </authorList>
    </citation>
    <scope>NUCLEOTIDE SEQUENCE [LARGE SCALE GENOMIC DNA]</scope>
    <source>
        <strain evidence="1">Wonlab-2016</strain>
    </source>
</reference>
<protein>
    <submittedName>
        <fullName evidence="1">Uncharacterized protein</fullName>
    </submittedName>
</protein>
<accession>A0ABD0L4G7</accession>
<proteinExistence type="predicted"/>
<gene>
    <name evidence="1" type="ORF">BaRGS_00014330</name>
</gene>
<sequence>MIWDKRTQTHTRGKSSVALGRHGRTGYSAVFGAVLYALVLNYARVNYNTTPANFHVYRSSSKSSCKMLVATHFGSANVQRSSSDTFPRKRKRLSGVL</sequence>
<organism evidence="1 2">
    <name type="scientific">Batillaria attramentaria</name>
    <dbReference type="NCBI Taxonomy" id="370345"/>
    <lineage>
        <taxon>Eukaryota</taxon>
        <taxon>Metazoa</taxon>
        <taxon>Spiralia</taxon>
        <taxon>Lophotrochozoa</taxon>
        <taxon>Mollusca</taxon>
        <taxon>Gastropoda</taxon>
        <taxon>Caenogastropoda</taxon>
        <taxon>Sorbeoconcha</taxon>
        <taxon>Cerithioidea</taxon>
        <taxon>Batillariidae</taxon>
        <taxon>Batillaria</taxon>
    </lineage>
</organism>
<keyword evidence="2" id="KW-1185">Reference proteome</keyword>
<comment type="caution">
    <text evidence="1">The sequence shown here is derived from an EMBL/GenBank/DDBJ whole genome shotgun (WGS) entry which is preliminary data.</text>
</comment>
<dbReference type="Proteomes" id="UP001519460">
    <property type="component" value="Unassembled WGS sequence"/>
</dbReference>
<name>A0ABD0L4G7_9CAEN</name>
<dbReference type="AlphaFoldDB" id="A0ABD0L4G7"/>